<protein>
    <submittedName>
        <fullName evidence="2">Uncharacterized protein</fullName>
    </submittedName>
</protein>
<feature type="compositionally biased region" description="Basic and acidic residues" evidence="1">
    <location>
        <begin position="1"/>
        <end position="12"/>
    </location>
</feature>
<dbReference type="Proteomes" id="UP000481421">
    <property type="component" value="Unassembled WGS sequence"/>
</dbReference>
<keyword evidence="3" id="KW-1185">Reference proteome</keyword>
<dbReference type="EMBL" id="JAAIKE010000007">
    <property type="protein sequence ID" value="NEX47978.1"/>
    <property type="molecule type" value="Genomic_DNA"/>
</dbReference>
<gene>
    <name evidence="2" type="ORF">G3572_17340</name>
</gene>
<proteinExistence type="predicted"/>
<feature type="region of interest" description="Disordered" evidence="1">
    <location>
        <begin position="1"/>
        <end position="24"/>
    </location>
</feature>
<accession>A0A6B3RT91</accession>
<evidence type="ECO:0000256" key="1">
    <source>
        <dbReference type="SAM" id="MobiDB-lite"/>
    </source>
</evidence>
<name>A0A6B3RT91_9RHOB</name>
<dbReference type="RefSeq" id="WP_164614255.1">
    <property type="nucleotide sequence ID" value="NZ_JAAIKE010000007.1"/>
</dbReference>
<reference evidence="2 3" key="1">
    <citation type="submission" date="2020-02" db="EMBL/GenBank/DDBJ databases">
        <title>Rhodobacter algicola sp. nov., isolated from microalga culture.</title>
        <authorList>
            <person name="Park C.-Y."/>
        </authorList>
    </citation>
    <scope>NUCLEOTIDE SEQUENCE [LARGE SCALE GENOMIC DNA]</scope>
    <source>
        <strain evidence="2 3">ETT8</strain>
    </source>
</reference>
<dbReference type="AlphaFoldDB" id="A0A6B3RT91"/>
<sequence length="60" mass="6773">MQRDPKGRHLADTRSPSTGSKTAQFLRLARRKREVFHTSHAPSGGTRLAQFLRIARGRMA</sequence>
<evidence type="ECO:0000313" key="2">
    <source>
        <dbReference type="EMBL" id="NEX47978.1"/>
    </source>
</evidence>
<organism evidence="2 3">
    <name type="scientific">Pseudotabrizicola algicola</name>
    <dbReference type="NCBI Taxonomy" id="2709381"/>
    <lineage>
        <taxon>Bacteria</taxon>
        <taxon>Pseudomonadati</taxon>
        <taxon>Pseudomonadota</taxon>
        <taxon>Alphaproteobacteria</taxon>
        <taxon>Rhodobacterales</taxon>
        <taxon>Paracoccaceae</taxon>
        <taxon>Pseudotabrizicola</taxon>
    </lineage>
</organism>
<evidence type="ECO:0000313" key="3">
    <source>
        <dbReference type="Proteomes" id="UP000481421"/>
    </source>
</evidence>
<comment type="caution">
    <text evidence="2">The sequence shown here is derived from an EMBL/GenBank/DDBJ whole genome shotgun (WGS) entry which is preliminary data.</text>
</comment>
<feature type="compositionally biased region" description="Polar residues" evidence="1">
    <location>
        <begin position="14"/>
        <end position="23"/>
    </location>
</feature>